<proteinExistence type="predicted"/>
<dbReference type="AlphaFoldDB" id="A0ABD1QGJ3"/>
<dbReference type="Proteomes" id="UP001604277">
    <property type="component" value="Unassembled WGS sequence"/>
</dbReference>
<comment type="caution">
    <text evidence="1">The sequence shown here is derived from an EMBL/GenBank/DDBJ whole genome shotgun (WGS) entry which is preliminary data.</text>
</comment>
<protein>
    <submittedName>
        <fullName evidence="1">Uncharacterized protein</fullName>
    </submittedName>
</protein>
<reference evidence="2" key="1">
    <citation type="submission" date="2024-07" db="EMBL/GenBank/DDBJ databases">
        <title>Two chromosome-level genome assemblies of Korean endemic species Abeliophyllum distichum and Forsythia ovata (Oleaceae).</title>
        <authorList>
            <person name="Jang H."/>
        </authorList>
    </citation>
    <scope>NUCLEOTIDE SEQUENCE [LARGE SCALE GENOMIC DNA]</scope>
</reference>
<evidence type="ECO:0000313" key="1">
    <source>
        <dbReference type="EMBL" id="KAL2473891.1"/>
    </source>
</evidence>
<name>A0ABD1QGJ3_9LAMI</name>
<organism evidence="1 2">
    <name type="scientific">Forsythia ovata</name>
    <dbReference type="NCBI Taxonomy" id="205694"/>
    <lineage>
        <taxon>Eukaryota</taxon>
        <taxon>Viridiplantae</taxon>
        <taxon>Streptophyta</taxon>
        <taxon>Embryophyta</taxon>
        <taxon>Tracheophyta</taxon>
        <taxon>Spermatophyta</taxon>
        <taxon>Magnoliopsida</taxon>
        <taxon>eudicotyledons</taxon>
        <taxon>Gunneridae</taxon>
        <taxon>Pentapetalae</taxon>
        <taxon>asterids</taxon>
        <taxon>lamiids</taxon>
        <taxon>Lamiales</taxon>
        <taxon>Oleaceae</taxon>
        <taxon>Forsythieae</taxon>
        <taxon>Forsythia</taxon>
    </lineage>
</organism>
<evidence type="ECO:0000313" key="2">
    <source>
        <dbReference type="Proteomes" id="UP001604277"/>
    </source>
</evidence>
<gene>
    <name evidence="1" type="ORF">Fot_49627</name>
</gene>
<accession>A0ABD1QGJ3</accession>
<keyword evidence="2" id="KW-1185">Reference proteome</keyword>
<sequence>MPKGKYFIAKSLLLELSPKWHLSWRDIAKVKNLRTLLAWQGIVEAEKWEHISHCEASLERKNMNTFPATMEEFWPFQKIMLSDLLSSSPFFWPILFGAAMWTCFRDMWVERHYKGKLMDEVTK</sequence>
<dbReference type="EMBL" id="JBFOLJ010000015">
    <property type="protein sequence ID" value="KAL2473891.1"/>
    <property type="molecule type" value="Genomic_DNA"/>
</dbReference>